<name>A0A016VJJ0_9BILA</name>
<dbReference type="AlphaFoldDB" id="A0A016VJJ0"/>
<reference evidence="2" key="1">
    <citation type="journal article" date="2015" name="Nat. Genet.">
        <title>The genome and transcriptome of the zoonotic hookworm Ancylostoma ceylanicum identify infection-specific gene families.</title>
        <authorList>
            <person name="Schwarz E.M."/>
            <person name="Hu Y."/>
            <person name="Antoshechkin I."/>
            <person name="Miller M.M."/>
            <person name="Sternberg P.W."/>
            <person name="Aroian R.V."/>
        </authorList>
    </citation>
    <scope>NUCLEOTIDE SEQUENCE</scope>
    <source>
        <strain evidence="2">HY135</strain>
    </source>
</reference>
<evidence type="ECO:0000313" key="1">
    <source>
        <dbReference type="EMBL" id="EYC27784.1"/>
    </source>
</evidence>
<organism evidence="1 2">
    <name type="scientific">Ancylostoma ceylanicum</name>
    <dbReference type="NCBI Taxonomy" id="53326"/>
    <lineage>
        <taxon>Eukaryota</taxon>
        <taxon>Metazoa</taxon>
        <taxon>Ecdysozoa</taxon>
        <taxon>Nematoda</taxon>
        <taxon>Chromadorea</taxon>
        <taxon>Rhabditida</taxon>
        <taxon>Rhabditina</taxon>
        <taxon>Rhabditomorpha</taxon>
        <taxon>Strongyloidea</taxon>
        <taxon>Ancylostomatidae</taxon>
        <taxon>Ancylostomatinae</taxon>
        <taxon>Ancylostoma</taxon>
    </lineage>
</organism>
<dbReference type="Proteomes" id="UP000024635">
    <property type="component" value="Unassembled WGS sequence"/>
</dbReference>
<gene>
    <name evidence="1" type="primary">Acey_s0008.g182</name>
    <name evidence="1" type="ORF">Y032_0008g182</name>
</gene>
<protein>
    <submittedName>
        <fullName evidence="1">Uncharacterized protein</fullName>
    </submittedName>
</protein>
<evidence type="ECO:0000313" key="2">
    <source>
        <dbReference type="Proteomes" id="UP000024635"/>
    </source>
</evidence>
<accession>A0A016VJJ0</accession>
<comment type="caution">
    <text evidence="1">The sequence shown here is derived from an EMBL/GenBank/DDBJ whole genome shotgun (WGS) entry which is preliminary data.</text>
</comment>
<sequence length="176" mass="19755">MKMYLAFRFHNCVPINRMRSRRHTSFSLMDPALTPTCLRIALETHLLVKISSSADHRILRFVHLLQLKQSRVAMRKGWDVCAVADKGGSAKIVNELSWLLQAAPNGLSIGMSQVENTEVLLTRSTRSTFTATHPPSILSSLESLTWIGMHSHALTMFGYDTMWTEGERCGSTPPQN</sequence>
<dbReference type="EMBL" id="JARK01001344">
    <property type="protein sequence ID" value="EYC27784.1"/>
    <property type="molecule type" value="Genomic_DNA"/>
</dbReference>
<proteinExistence type="predicted"/>
<keyword evidence="2" id="KW-1185">Reference proteome</keyword>